<organism evidence="2 3">
    <name type="scientific">Alternaria alternata</name>
    <name type="common">Alternaria rot fungus</name>
    <name type="synonym">Torula alternata</name>
    <dbReference type="NCBI Taxonomy" id="5599"/>
    <lineage>
        <taxon>Eukaryota</taxon>
        <taxon>Fungi</taxon>
        <taxon>Dikarya</taxon>
        <taxon>Ascomycota</taxon>
        <taxon>Pezizomycotina</taxon>
        <taxon>Dothideomycetes</taxon>
        <taxon>Pleosporomycetidae</taxon>
        <taxon>Pleosporales</taxon>
        <taxon>Pleosporineae</taxon>
        <taxon>Pleosporaceae</taxon>
        <taxon>Alternaria</taxon>
        <taxon>Alternaria sect. Alternaria</taxon>
        <taxon>Alternaria alternata complex</taxon>
    </lineage>
</organism>
<gene>
    <name evidence="2" type="ORF">CC77DRAFT_1029582</name>
</gene>
<keyword evidence="3" id="KW-1185">Reference proteome</keyword>
<dbReference type="Pfam" id="PF07985">
    <property type="entry name" value="SRR1"/>
    <property type="match status" value="1"/>
</dbReference>
<dbReference type="RefSeq" id="XP_018387904.1">
    <property type="nucleotide sequence ID" value="XM_018526526.1"/>
</dbReference>
<dbReference type="PANTHER" id="PTHR42080">
    <property type="entry name" value="SRR1 DOMAIN-CONTAINING PROTEIN"/>
    <property type="match status" value="1"/>
</dbReference>
<proteinExistence type="predicted"/>
<dbReference type="KEGG" id="aalt:CC77DRAFT_1029582"/>
<evidence type="ECO:0000259" key="1">
    <source>
        <dbReference type="Pfam" id="PF07985"/>
    </source>
</evidence>
<evidence type="ECO:0000313" key="3">
    <source>
        <dbReference type="Proteomes" id="UP000077248"/>
    </source>
</evidence>
<dbReference type="OMA" id="EHAFWNM"/>
<protein>
    <recommendedName>
        <fullName evidence="1">SRR1-like domain-containing protein</fullName>
    </recommendedName>
</protein>
<accession>A0A177DRR5</accession>
<reference evidence="2 3" key="1">
    <citation type="submission" date="2016-05" db="EMBL/GenBank/DDBJ databases">
        <title>Comparative analysis of secretome profiles of manganese(II)-oxidizing ascomycete fungi.</title>
        <authorList>
            <consortium name="DOE Joint Genome Institute"/>
            <person name="Zeiner C.A."/>
            <person name="Purvine S.O."/>
            <person name="Zink E.M."/>
            <person name="Wu S."/>
            <person name="Pasa-Tolic L."/>
            <person name="Chaput D.L."/>
            <person name="Haridas S."/>
            <person name="Grigoriev I.V."/>
            <person name="Santelli C.M."/>
            <person name="Hansel C.M."/>
        </authorList>
    </citation>
    <scope>NUCLEOTIDE SEQUENCE [LARGE SCALE GENOMIC DNA]</scope>
    <source>
        <strain evidence="2 3">SRC1lrK2f</strain>
    </source>
</reference>
<dbReference type="GeneID" id="29112120"/>
<dbReference type="Proteomes" id="UP000077248">
    <property type="component" value="Unassembled WGS sequence"/>
</dbReference>
<dbReference type="AlphaFoldDB" id="A0A177DRR5"/>
<dbReference type="VEuPathDB" id="FungiDB:CC77DRAFT_1029582"/>
<sequence length="278" mass="31386">MSKKGRGRVKRKEVQSDDGWTVITHGLASVSLNDKGKKEIDAGSLPTRTVEGLTAEKLLEDFRTLQDRWEDTLLAKQVKEILEKSGGDSGWGVEEAACIGIGSFSRDWAHRWRSLWQLVLFVAVVKRVKDDNKDTKLGCFAQDPAFTPLDVEFLSLLSITVLESGLQSRITSQSFVYSPFVDWFLLLPVFLKSKDPVLYVGNEILDDYSVYAQTKEKKERLEECNEVGKKWTEGREKVALKEFEKHGNALNGMVVYWKNADQGVQEGKVPDEKPDGKI</sequence>
<name>A0A177DRR5_ALTAL</name>
<evidence type="ECO:0000313" key="2">
    <source>
        <dbReference type="EMBL" id="OAG22483.1"/>
    </source>
</evidence>
<feature type="domain" description="SRR1-like" evidence="1">
    <location>
        <begin position="81"/>
        <end position="257"/>
    </location>
</feature>
<dbReference type="EMBL" id="KV441474">
    <property type="protein sequence ID" value="OAG22483.1"/>
    <property type="molecule type" value="Genomic_DNA"/>
</dbReference>
<dbReference type="InterPro" id="IPR012942">
    <property type="entry name" value="SRR1-like"/>
</dbReference>
<dbReference type="PANTHER" id="PTHR42080:SF1">
    <property type="entry name" value="SRR1-LIKE DOMAIN-CONTAINING PROTEIN"/>
    <property type="match status" value="1"/>
</dbReference>